<feature type="region of interest" description="Disordered" evidence="15">
    <location>
        <begin position="584"/>
        <end position="608"/>
    </location>
</feature>
<keyword evidence="6 12" id="KW-0378">Hydrolase</keyword>
<evidence type="ECO:0000256" key="3">
    <source>
        <dbReference type="ARBA" id="ARBA00007072"/>
    </source>
</evidence>
<protein>
    <recommendedName>
        <fullName evidence="14">Endoglucanase</fullName>
        <ecNumber evidence="14">3.2.1.4</ecNumber>
    </recommendedName>
</protein>
<evidence type="ECO:0000256" key="11">
    <source>
        <dbReference type="ARBA" id="ARBA00023326"/>
    </source>
</evidence>
<evidence type="ECO:0000256" key="1">
    <source>
        <dbReference type="ARBA" id="ARBA00000966"/>
    </source>
</evidence>
<accession>A0A835E177</accession>
<keyword evidence="7 14" id="KW-0136">Cellulose degradation</keyword>
<evidence type="ECO:0000256" key="6">
    <source>
        <dbReference type="ARBA" id="ARBA00022801"/>
    </source>
</evidence>
<evidence type="ECO:0000256" key="5">
    <source>
        <dbReference type="ARBA" id="ARBA00022729"/>
    </source>
</evidence>
<evidence type="ECO:0000256" key="2">
    <source>
        <dbReference type="ARBA" id="ARBA00004613"/>
    </source>
</evidence>
<keyword evidence="8" id="KW-0325">Glycoprotein</keyword>
<evidence type="ECO:0000256" key="4">
    <source>
        <dbReference type="ARBA" id="ARBA00022525"/>
    </source>
</evidence>
<evidence type="ECO:0000259" key="16">
    <source>
        <dbReference type="SMART" id="SM01063"/>
    </source>
</evidence>
<dbReference type="Pfam" id="PF00759">
    <property type="entry name" value="Glyco_hydro_9"/>
    <property type="match status" value="1"/>
</dbReference>
<dbReference type="Proteomes" id="UP000636709">
    <property type="component" value="Unassembled WGS sequence"/>
</dbReference>
<evidence type="ECO:0000256" key="14">
    <source>
        <dbReference type="RuleBase" id="RU361166"/>
    </source>
</evidence>
<proteinExistence type="inferred from homology"/>
<dbReference type="GO" id="GO:0008810">
    <property type="term" value="F:cellulase activity"/>
    <property type="evidence" value="ECO:0007669"/>
    <property type="project" value="UniProtKB-EC"/>
</dbReference>
<dbReference type="SMART" id="SM01063">
    <property type="entry name" value="CBM49"/>
    <property type="match status" value="1"/>
</dbReference>
<reference evidence="17" key="1">
    <citation type="submission" date="2020-07" db="EMBL/GenBank/DDBJ databases">
        <title>Genome sequence and genetic diversity analysis of an under-domesticated orphan crop, white fonio (Digitaria exilis).</title>
        <authorList>
            <person name="Bennetzen J.L."/>
            <person name="Chen S."/>
            <person name="Ma X."/>
            <person name="Wang X."/>
            <person name="Yssel A.E.J."/>
            <person name="Chaluvadi S.R."/>
            <person name="Johnson M."/>
            <person name="Gangashetty P."/>
            <person name="Hamidou F."/>
            <person name="Sanogo M.D."/>
            <person name="Zwaenepoel A."/>
            <person name="Wallace J."/>
            <person name="Van De Peer Y."/>
            <person name="Van Deynze A."/>
        </authorList>
    </citation>
    <scope>NUCLEOTIDE SEQUENCE</scope>
    <source>
        <tissue evidence="17">Leaves</tissue>
    </source>
</reference>
<comment type="subcellular location">
    <subcellularLocation>
        <location evidence="2">Secreted</location>
    </subcellularLocation>
</comment>
<evidence type="ECO:0000256" key="12">
    <source>
        <dbReference type="PROSITE-ProRule" id="PRU10059"/>
    </source>
</evidence>
<gene>
    <name evidence="17" type="ORF">HU200_057996</name>
</gene>
<dbReference type="InterPro" id="IPR001701">
    <property type="entry name" value="Glyco_hydro_9"/>
</dbReference>
<dbReference type="Gene3D" id="1.50.10.10">
    <property type="match status" value="1"/>
</dbReference>
<dbReference type="EMBL" id="JACEFO010002444">
    <property type="protein sequence ID" value="KAF8660413.1"/>
    <property type="molecule type" value="Genomic_DNA"/>
</dbReference>
<dbReference type="FunFam" id="1.50.10.10:FF:000020">
    <property type="entry name" value="Endoglucanase"/>
    <property type="match status" value="1"/>
</dbReference>
<keyword evidence="4" id="KW-0964">Secreted</keyword>
<feature type="active site" evidence="13">
    <location>
        <position position="560"/>
    </location>
</feature>
<dbReference type="InterPro" id="IPR012341">
    <property type="entry name" value="6hp_glycosidase-like_sf"/>
</dbReference>
<dbReference type="GO" id="GO:0030246">
    <property type="term" value="F:carbohydrate binding"/>
    <property type="evidence" value="ECO:0007669"/>
    <property type="project" value="InterPro"/>
</dbReference>
<keyword evidence="11 12" id="KW-0624">Polysaccharide degradation</keyword>
<dbReference type="AlphaFoldDB" id="A0A835E177"/>
<sequence>MPWRGKWHGASLSSHQLKLHRQLPDVQATTRTCGRPLTQPGHWREETTTGAALPDRGRAMARLLTATKTPATLMAAAALLILAAATGASSSHYDYAGAFDKCLQFLEAQRSGKLPVDRRVQWRGDSALTDGFSQGVDLVGGYYDSGDHVKFGLPMAYAVTMLAWGVLEFEKEMVAANNLQRALDAIRWGTNYFVKAHTEPNVLWVQILGPRAQHRKLTNETGFQVGDGDSDHLCWERAEDMSTPRTAFKVDRNHPGSEVAGETAAAMAAAAKAFRPYDSMYADLLLLHAKQLFTFADTFRGRYDDSLSSAKKFYPSESGYQDELLWAAAWLYEATADEEYLRYVSDNAEAFGGTGWSVLEFSWDNKYAGLQVLLSKLLFHGAGGAYGDMLRQFQAKAEFFLCACLQKNAGHNIKLTAGGLIYVDDWNNMQYVSSSVFLLTVYADYLAAASGVLKCPDGEVRPADMIKFVKSQVDYVLGKNPKGMSYMVGYGNYFPTHVHHRGASIPSVYADKSAVGCMDGFDKYYNSKGADPNVLYGAIVGGPDGNDGFVDERCNYQHAEPTIAGNAPICGVFARLASEPADASSADYSPASDAYSPPHDSSPSKGSPLEFVHTVSNSWTTNGVEYYRHVVTAKNTCGHPITYLKLHVKGLSGPIYGVSPAKEKDTYELPSWLTRLAAGDKITMVYIQEGAAAKFAVVSYKTAS</sequence>
<dbReference type="Pfam" id="PF09478">
    <property type="entry name" value="CBM49"/>
    <property type="match status" value="1"/>
</dbReference>
<feature type="domain" description="Carbohydrate binding" evidence="16">
    <location>
        <begin position="609"/>
        <end position="691"/>
    </location>
</feature>
<dbReference type="InterPro" id="IPR008928">
    <property type="entry name" value="6-hairpin_glycosidase_sf"/>
</dbReference>
<evidence type="ECO:0000256" key="15">
    <source>
        <dbReference type="SAM" id="MobiDB-lite"/>
    </source>
</evidence>
<evidence type="ECO:0000256" key="9">
    <source>
        <dbReference type="ARBA" id="ARBA00023277"/>
    </source>
</evidence>
<dbReference type="GO" id="GO:0030245">
    <property type="term" value="P:cellulose catabolic process"/>
    <property type="evidence" value="ECO:0007669"/>
    <property type="project" value="UniProtKB-KW"/>
</dbReference>
<dbReference type="PROSITE" id="PS00698">
    <property type="entry name" value="GH9_3"/>
    <property type="match status" value="1"/>
</dbReference>
<evidence type="ECO:0000256" key="13">
    <source>
        <dbReference type="PROSITE-ProRule" id="PRU10060"/>
    </source>
</evidence>
<dbReference type="PANTHER" id="PTHR22298">
    <property type="entry name" value="ENDO-1,4-BETA-GLUCANASE"/>
    <property type="match status" value="1"/>
</dbReference>
<dbReference type="PROSITE" id="PS00592">
    <property type="entry name" value="GH9_2"/>
    <property type="match status" value="1"/>
</dbReference>
<name>A0A835E177_9POAL</name>
<organism evidence="17 18">
    <name type="scientific">Digitaria exilis</name>
    <dbReference type="NCBI Taxonomy" id="1010633"/>
    <lineage>
        <taxon>Eukaryota</taxon>
        <taxon>Viridiplantae</taxon>
        <taxon>Streptophyta</taxon>
        <taxon>Embryophyta</taxon>
        <taxon>Tracheophyta</taxon>
        <taxon>Spermatophyta</taxon>
        <taxon>Magnoliopsida</taxon>
        <taxon>Liliopsida</taxon>
        <taxon>Poales</taxon>
        <taxon>Poaceae</taxon>
        <taxon>PACMAD clade</taxon>
        <taxon>Panicoideae</taxon>
        <taxon>Panicodae</taxon>
        <taxon>Paniceae</taxon>
        <taxon>Anthephorinae</taxon>
        <taxon>Digitaria</taxon>
    </lineage>
</organism>
<feature type="active site" evidence="13">
    <location>
        <position position="551"/>
    </location>
</feature>
<comment type="similarity">
    <text evidence="3 12 14">Belongs to the glycosyl hydrolase 9 (cellulase E) family.</text>
</comment>
<keyword evidence="5" id="KW-0732">Signal</keyword>
<dbReference type="InterPro" id="IPR019028">
    <property type="entry name" value="CBM_49"/>
</dbReference>
<feature type="active site" evidence="12">
    <location>
        <position position="499"/>
    </location>
</feature>
<comment type="caution">
    <text evidence="17">The sequence shown here is derived from an EMBL/GenBank/DDBJ whole genome shotgun (WGS) entry which is preliminary data.</text>
</comment>
<feature type="compositionally biased region" description="Low complexity" evidence="15">
    <location>
        <begin position="584"/>
        <end position="604"/>
    </location>
</feature>
<keyword evidence="18" id="KW-1185">Reference proteome</keyword>
<dbReference type="InterPro" id="IPR018221">
    <property type="entry name" value="Glyco_hydro_9_His_AS"/>
</dbReference>
<keyword evidence="10 12" id="KW-0326">Glycosidase</keyword>
<evidence type="ECO:0000256" key="8">
    <source>
        <dbReference type="ARBA" id="ARBA00023180"/>
    </source>
</evidence>
<dbReference type="SUPFAM" id="SSF48208">
    <property type="entry name" value="Six-hairpin glycosidases"/>
    <property type="match status" value="1"/>
</dbReference>
<evidence type="ECO:0000313" key="18">
    <source>
        <dbReference type="Proteomes" id="UP000636709"/>
    </source>
</evidence>
<evidence type="ECO:0000313" key="17">
    <source>
        <dbReference type="EMBL" id="KAF8660413.1"/>
    </source>
</evidence>
<dbReference type="OrthoDB" id="10257085at2759"/>
<dbReference type="InterPro" id="IPR033126">
    <property type="entry name" value="Glyco_hydro_9_Asp/Glu_AS"/>
</dbReference>
<evidence type="ECO:0000256" key="7">
    <source>
        <dbReference type="ARBA" id="ARBA00023001"/>
    </source>
</evidence>
<dbReference type="GO" id="GO:0005576">
    <property type="term" value="C:extracellular region"/>
    <property type="evidence" value="ECO:0007669"/>
    <property type="project" value="UniProtKB-SubCell"/>
</dbReference>
<dbReference type="EC" id="3.2.1.4" evidence="14"/>
<keyword evidence="9 12" id="KW-0119">Carbohydrate metabolism</keyword>
<evidence type="ECO:0000256" key="10">
    <source>
        <dbReference type="ARBA" id="ARBA00023295"/>
    </source>
</evidence>
<comment type="catalytic activity">
    <reaction evidence="1 14">
        <text>Endohydrolysis of (1-&gt;4)-beta-D-glucosidic linkages in cellulose, lichenin and cereal beta-D-glucans.</text>
        <dbReference type="EC" id="3.2.1.4"/>
    </reaction>
</comment>